<evidence type="ECO:0000256" key="5">
    <source>
        <dbReference type="ARBA" id="ARBA00022695"/>
    </source>
</evidence>
<evidence type="ECO:0000256" key="1">
    <source>
        <dbReference type="ARBA" id="ARBA00004496"/>
    </source>
</evidence>
<gene>
    <name evidence="13" type="ORF">A2841_04070</name>
</gene>
<reference evidence="13 14" key="1">
    <citation type="journal article" date="2016" name="Nat. Commun.">
        <title>Thousands of microbial genomes shed light on interconnected biogeochemical processes in an aquifer system.</title>
        <authorList>
            <person name="Anantharaman K."/>
            <person name="Brown C.T."/>
            <person name="Hug L.A."/>
            <person name="Sharon I."/>
            <person name="Castelle C.J."/>
            <person name="Probst A.J."/>
            <person name="Thomas B.C."/>
            <person name="Singh A."/>
            <person name="Wilkins M.J."/>
            <person name="Karaoz U."/>
            <person name="Brodie E.L."/>
            <person name="Williams K.H."/>
            <person name="Hubbard S.S."/>
            <person name="Banfield J.F."/>
        </authorList>
    </citation>
    <scope>NUCLEOTIDE SEQUENCE [LARGE SCALE GENOMIC DNA]</scope>
</reference>
<sequence>MKLECVREQLTEAVSITERIARHHPTLPILNHLFLSVKNNSLTIRSTNLELGIEVTLPVKAVSEGIVAVPAETLLNTLINTYHTSISLEVKNNTLSLKTPTSETLITTTSPDDFPTLPTLTGKPLRFKGSDFLKGIKSVWYSASASTMKPELGSVYVRSEGPKMVFVATDSFRLAEKIVPTKQPYEFKPFLLPVRVVPEVLRVLERTGEDMTVRVDEHQISFHFNDIYLTSRTMEGTFPDYHQIIPKEKATEAVLLKQDLLLAFKKALVFSGKFNQVGITVYPKKKQFVISAKSDVGETTDTVTAAVSGEDVAINFNLKYLADCFQAISGDSVSLTFNGSGKPLVIRDVSDTSFLYLVMPMNR</sequence>
<dbReference type="GO" id="GO:0005737">
    <property type="term" value="C:cytoplasm"/>
    <property type="evidence" value="ECO:0007669"/>
    <property type="project" value="UniProtKB-SubCell"/>
</dbReference>
<dbReference type="Gene3D" id="3.10.150.10">
    <property type="entry name" value="DNA Polymerase III, subunit A, domain 2"/>
    <property type="match status" value="1"/>
</dbReference>
<dbReference type="GO" id="GO:0009360">
    <property type="term" value="C:DNA polymerase III complex"/>
    <property type="evidence" value="ECO:0007669"/>
    <property type="project" value="InterPro"/>
</dbReference>
<dbReference type="SMART" id="SM00480">
    <property type="entry name" value="POL3Bc"/>
    <property type="match status" value="1"/>
</dbReference>
<dbReference type="PANTHER" id="PTHR30478">
    <property type="entry name" value="DNA POLYMERASE III SUBUNIT BETA"/>
    <property type="match status" value="1"/>
</dbReference>
<evidence type="ECO:0000256" key="6">
    <source>
        <dbReference type="ARBA" id="ARBA00022705"/>
    </source>
</evidence>
<dbReference type="InterPro" id="IPR022635">
    <property type="entry name" value="DNA_polIII_beta_C"/>
</dbReference>
<dbReference type="InterPro" id="IPR001001">
    <property type="entry name" value="DNA_polIII_beta"/>
</dbReference>
<comment type="subunit">
    <text evidence="9">Forms a ring-shaped head-to-tail homodimer around DNA.</text>
</comment>
<evidence type="ECO:0000313" key="14">
    <source>
        <dbReference type="Proteomes" id="UP000178249"/>
    </source>
</evidence>
<comment type="caution">
    <text evidence="13">The sequence shown here is derived from an EMBL/GenBank/DDBJ whole genome shotgun (WGS) entry which is preliminary data.</text>
</comment>
<dbReference type="GO" id="GO:0003887">
    <property type="term" value="F:DNA-directed DNA polymerase activity"/>
    <property type="evidence" value="ECO:0007669"/>
    <property type="project" value="UniProtKB-UniRule"/>
</dbReference>
<dbReference type="InterPro" id="IPR046938">
    <property type="entry name" value="DNA_clamp_sf"/>
</dbReference>
<comment type="similarity">
    <text evidence="2 9">Belongs to the beta sliding clamp family.</text>
</comment>
<keyword evidence="8" id="KW-0238">DNA-binding</keyword>
<evidence type="ECO:0000256" key="3">
    <source>
        <dbReference type="ARBA" id="ARBA00022490"/>
    </source>
</evidence>
<dbReference type="GO" id="GO:0006271">
    <property type="term" value="P:DNA strand elongation involved in DNA replication"/>
    <property type="evidence" value="ECO:0007669"/>
    <property type="project" value="TreeGrafter"/>
</dbReference>
<comment type="function">
    <text evidence="9">Confers DNA tethering and processivity to DNA polymerases and other proteins. Acts as a clamp, forming a ring around DNA (a reaction catalyzed by the clamp-loading complex) which diffuses in an ATP-independent manner freely and bidirectionally along dsDNA. Initially characterized for its ability to contact the catalytic subunit of DNA polymerase III (Pol III), a complex, multichain enzyme responsible for most of the replicative synthesis in bacteria; Pol III exhibits 3'-5' exonuclease proofreading activity. The beta chain is required for initiation of replication as well as for processivity of DNA replication.</text>
</comment>
<evidence type="ECO:0000259" key="10">
    <source>
        <dbReference type="Pfam" id="PF00712"/>
    </source>
</evidence>
<keyword evidence="4 9" id="KW-0808">Transferase</keyword>
<dbReference type="CDD" id="cd00140">
    <property type="entry name" value="beta_clamp"/>
    <property type="match status" value="1"/>
</dbReference>
<dbReference type="EMBL" id="MFKP01000012">
    <property type="protein sequence ID" value="OGG44323.1"/>
    <property type="molecule type" value="Genomic_DNA"/>
</dbReference>
<dbReference type="Proteomes" id="UP000178249">
    <property type="component" value="Unassembled WGS sequence"/>
</dbReference>
<evidence type="ECO:0000259" key="11">
    <source>
        <dbReference type="Pfam" id="PF02767"/>
    </source>
</evidence>
<accession>A0A1F6C5E0</accession>
<comment type="subcellular location">
    <subcellularLocation>
        <location evidence="1 9">Cytoplasm</location>
    </subcellularLocation>
</comment>
<dbReference type="PANTHER" id="PTHR30478:SF0">
    <property type="entry name" value="BETA SLIDING CLAMP"/>
    <property type="match status" value="1"/>
</dbReference>
<protein>
    <recommendedName>
        <fullName evidence="9">Beta sliding clamp</fullName>
    </recommendedName>
</protein>
<dbReference type="Pfam" id="PF02767">
    <property type="entry name" value="DNA_pol3_beta_2"/>
    <property type="match status" value="1"/>
</dbReference>
<dbReference type="GO" id="GO:0003677">
    <property type="term" value="F:DNA binding"/>
    <property type="evidence" value="ECO:0007669"/>
    <property type="project" value="UniProtKB-UniRule"/>
</dbReference>
<dbReference type="Pfam" id="PF00712">
    <property type="entry name" value="DNA_pol3_beta"/>
    <property type="match status" value="1"/>
</dbReference>
<evidence type="ECO:0000256" key="9">
    <source>
        <dbReference type="PIRNR" id="PIRNR000804"/>
    </source>
</evidence>
<feature type="domain" description="DNA polymerase III beta sliding clamp central" evidence="11">
    <location>
        <begin position="130"/>
        <end position="240"/>
    </location>
</feature>
<dbReference type="GO" id="GO:0008408">
    <property type="term" value="F:3'-5' exonuclease activity"/>
    <property type="evidence" value="ECO:0007669"/>
    <property type="project" value="InterPro"/>
</dbReference>
<keyword evidence="6 9" id="KW-0235">DNA replication</keyword>
<evidence type="ECO:0000259" key="12">
    <source>
        <dbReference type="Pfam" id="PF02768"/>
    </source>
</evidence>
<keyword evidence="3 9" id="KW-0963">Cytoplasm</keyword>
<name>A0A1F6C5E0_9BACT</name>
<dbReference type="InterPro" id="IPR022637">
    <property type="entry name" value="DNA_polIII_beta_cen"/>
</dbReference>
<proteinExistence type="inferred from homology"/>
<organism evidence="13 14">
    <name type="scientific">Candidatus Kaiserbacteria bacterium RIFCSPHIGHO2_01_FULL_48_10</name>
    <dbReference type="NCBI Taxonomy" id="1798476"/>
    <lineage>
        <taxon>Bacteria</taxon>
        <taxon>Candidatus Kaiseribacteriota</taxon>
    </lineage>
</organism>
<feature type="domain" description="DNA polymerase III beta sliding clamp N-terminal" evidence="10">
    <location>
        <begin position="1"/>
        <end position="118"/>
    </location>
</feature>
<dbReference type="NCBIfam" id="TIGR00663">
    <property type="entry name" value="dnan"/>
    <property type="match status" value="1"/>
</dbReference>
<keyword evidence="5 9" id="KW-0548">Nucleotidyltransferase</keyword>
<dbReference type="SUPFAM" id="SSF55979">
    <property type="entry name" value="DNA clamp"/>
    <property type="match status" value="3"/>
</dbReference>
<dbReference type="AlphaFoldDB" id="A0A1F6C5E0"/>
<feature type="domain" description="DNA polymerase III beta sliding clamp C-terminal" evidence="12">
    <location>
        <begin position="243"/>
        <end position="361"/>
    </location>
</feature>
<evidence type="ECO:0000256" key="7">
    <source>
        <dbReference type="ARBA" id="ARBA00022932"/>
    </source>
</evidence>
<dbReference type="Pfam" id="PF02768">
    <property type="entry name" value="DNA_pol3_beta_3"/>
    <property type="match status" value="1"/>
</dbReference>
<dbReference type="Gene3D" id="3.70.10.10">
    <property type="match status" value="1"/>
</dbReference>
<evidence type="ECO:0000256" key="4">
    <source>
        <dbReference type="ARBA" id="ARBA00022679"/>
    </source>
</evidence>
<dbReference type="InterPro" id="IPR022634">
    <property type="entry name" value="DNA_polIII_beta_N"/>
</dbReference>
<evidence type="ECO:0000313" key="13">
    <source>
        <dbReference type="EMBL" id="OGG44323.1"/>
    </source>
</evidence>
<dbReference type="PIRSF" id="PIRSF000804">
    <property type="entry name" value="DNA_pol_III_b"/>
    <property type="match status" value="1"/>
</dbReference>
<keyword evidence="7 9" id="KW-0239">DNA-directed DNA polymerase</keyword>
<evidence type="ECO:0000256" key="8">
    <source>
        <dbReference type="ARBA" id="ARBA00023125"/>
    </source>
</evidence>
<evidence type="ECO:0000256" key="2">
    <source>
        <dbReference type="ARBA" id="ARBA00010752"/>
    </source>
</evidence>